<name>A0ABT9DJX0_9BACI</name>
<dbReference type="PANTHER" id="PTHR30046">
    <property type="entry name" value="FLAGELLAR M-RING PROTEIN"/>
    <property type="match status" value="1"/>
</dbReference>
<keyword evidence="14" id="KW-0969">Cilium</keyword>
<comment type="caution">
    <text evidence="14">The sequence shown here is derived from an EMBL/GenBank/DDBJ whole genome shotgun (WGS) entry which is preliminary data.</text>
</comment>
<comment type="similarity">
    <text evidence="3 9">Belongs to the FliF family.</text>
</comment>
<evidence type="ECO:0000256" key="1">
    <source>
        <dbReference type="ARBA" id="ARBA00004117"/>
    </source>
</evidence>
<evidence type="ECO:0000313" key="14">
    <source>
        <dbReference type="EMBL" id="MDO8224983.1"/>
    </source>
</evidence>
<comment type="function">
    <text evidence="9">The M ring may be actively involved in energy transduction.</text>
</comment>
<dbReference type="Gene3D" id="3.30.300.30">
    <property type="match status" value="1"/>
</dbReference>
<evidence type="ECO:0000256" key="5">
    <source>
        <dbReference type="ARBA" id="ARBA00022692"/>
    </source>
</evidence>
<dbReference type="InterPro" id="IPR000067">
    <property type="entry name" value="FlgMring_FliF"/>
</dbReference>
<keyword evidence="7 11" id="KW-0472">Membrane</keyword>
<feature type="transmembrane region" description="Helical" evidence="11">
    <location>
        <begin position="450"/>
        <end position="471"/>
    </location>
</feature>
<comment type="subcellular location">
    <subcellularLocation>
        <location evidence="1 9">Bacterial flagellum basal body</location>
    </subcellularLocation>
    <subcellularLocation>
        <location evidence="2">Cell membrane</location>
        <topology evidence="2">Multi-pass membrane protein</topology>
    </subcellularLocation>
</comment>
<feature type="transmembrane region" description="Helical" evidence="11">
    <location>
        <begin position="25"/>
        <end position="45"/>
    </location>
</feature>
<keyword evidence="4" id="KW-1003">Cell membrane</keyword>
<dbReference type="Proteomes" id="UP001177121">
    <property type="component" value="Unassembled WGS sequence"/>
</dbReference>
<feature type="region of interest" description="Disordered" evidence="10">
    <location>
        <begin position="486"/>
        <end position="510"/>
    </location>
</feature>
<dbReference type="PANTHER" id="PTHR30046:SF0">
    <property type="entry name" value="FLAGELLAR M-RING PROTEIN"/>
    <property type="match status" value="1"/>
</dbReference>
<keyword evidence="14" id="KW-0282">Flagellum</keyword>
<protein>
    <recommendedName>
        <fullName evidence="9">Flagellar M-ring protein</fullName>
    </recommendedName>
</protein>
<dbReference type="Pfam" id="PF08345">
    <property type="entry name" value="YscJ_FliF_C"/>
    <property type="match status" value="1"/>
</dbReference>
<feature type="region of interest" description="Disordered" evidence="10">
    <location>
        <begin position="308"/>
        <end position="342"/>
    </location>
</feature>
<sequence length="537" mass="59296">MNRTLMQMKNKTSEFWKNRSKSQKILMISALAAIIMIGIIISVFASSTKMAPLYKDLSAEEAGQIKEQLDSKKVPNELSNGGTVISVPEDQVDSLKVQMAAEGLPKTGSIDYSFFGQNAGFGLTDNEFDMVKVKATQTELSNLINEMDGIKNSKVMINLPKDAVFVGEEQSAASASIVLQIQPGYTLDQSQINGLYHLVSKSVPNLKEDNIVIMDQNSTYYDKSDSDAGSYADSYSSQQGIKSQVEKDIQKHVQSLLGTMMGQDKVVVSVTADIDFTKENRTEDIVEPVDKENMEGIAVSAEKVSETYQGDGAANGGTAGTGDEDVTNYKADGENTDSGNYEKSSNKINYEVNRIHKEIAESPYKVRDLGIQVMVEPPNAKNTASLSTERQDDIQKILSTVVRTSLDKDATQNQNLSDEDINNKIVVSVQPFDGKVNLDTSTDKSSGIPLWAYIAGGVLIAAIIVLIIMLVRKKRAQQEDEFEEYEYEVPQEPINLPDINEDENETAETVRRKQLEKMAKDKPEDFAKLLRSWLAED</sequence>
<evidence type="ECO:0000259" key="13">
    <source>
        <dbReference type="Pfam" id="PF08345"/>
    </source>
</evidence>
<reference evidence="14" key="1">
    <citation type="submission" date="2023-07" db="EMBL/GenBank/DDBJ databases">
        <title>Biological control against Fusarium languescens, the causal agent of wilt in Jalapeno peppers, by a novel bacterial subspecies: Bacillus cabrialesii subsp. tritici TSO2.</title>
        <authorList>
            <person name="Montoya-Martinez A.C."/>
            <person name="Figueroa-Brambila K.M."/>
            <person name="Escalante-Beltran A."/>
            <person name="Lopez-Montoya N.D."/>
            <person name="Valenzuela-Ruiz V."/>
            <person name="Parra-Cota F.I."/>
            <person name="Estrada Alvarado M.I."/>
            <person name="De Los Santos Villalobos S."/>
        </authorList>
    </citation>
    <scope>NUCLEOTIDE SEQUENCE</scope>
    <source>
        <strain evidence="14">TSO2</strain>
    </source>
</reference>
<dbReference type="Pfam" id="PF01514">
    <property type="entry name" value="YscJ_FliF"/>
    <property type="match status" value="1"/>
</dbReference>
<dbReference type="PRINTS" id="PR01009">
    <property type="entry name" value="FLGMRINGFLIF"/>
</dbReference>
<feature type="domain" description="Flagellar M-ring C-terminal" evidence="13">
    <location>
        <begin position="257"/>
        <end position="401"/>
    </location>
</feature>
<proteinExistence type="inferred from homology"/>
<evidence type="ECO:0000256" key="8">
    <source>
        <dbReference type="ARBA" id="ARBA00023143"/>
    </source>
</evidence>
<dbReference type="InterPro" id="IPR043427">
    <property type="entry name" value="YscJ/FliF"/>
</dbReference>
<dbReference type="RefSeq" id="WP_075746115.1">
    <property type="nucleotide sequence ID" value="NZ_JAHBMK020000001.1"/>
</dbReference>
<accession>A0ABT9DJX0</accession>
<evidence type="ECO:0000259" key="12">
    <source>
        <dbReference type="Pfam" id="PF01514"/>
    </source>
</evidence>
<organism evidence="14 15">
    <name type="scientific">Bacillus cabrialesii subsp. tritici</name>
    <dbReference type="NCBI Taxonomy" id="2944916"/>
    <lineage>
        <taxon>Bacteria</taxon>
        <taxon>Bacillati</taxon>
        <taxon>Bacillota</taxon>
        <taxon>Bacilli</taxon>
        <taxon>Bacillales</taxon>
        <taxon>Bacillaceae</taxon>
        <taxon>Bacillus</taxon>
        <taxon>Bacillus cabrialesii</taxon>
    </lineage>
</organism>
<dbReference type="InterPro" id="IPR006182">
    <property type="entry name" value="FliF_N_dom"/>
</dbReference>
<dbReference type="NCBIfam" id="TIGR00206">
    <property type="entry name" value="fliF"/>
    <property type="match status" value="1"/>
</dbReference>
<dbReference type="PIRSF" id="PIRSF004862">
    <property type="entry name" value="FliF"/>
    <property type="match status" value="1"/>
</dbReference>
<evidence type="ECO:0000256" key="2">
    <source>
        <dbReference type="ARBA" id="ARBA00004651"/>
    </source>
</evidence>
<keyword evidence="14" id="KW-0966">Cell projection</keyword>
<evidence type="ECO:0000313" key="15">
    <source>
        <dbReference type="Proteomes" id="UP001177121"/>
    </source>
</evidence>
<dbReference type="InterPro" id="IPR045851">
    <property type="entry name" value="AMP-bd_C_sf"/>
</dbReference>
<evidence type="ECO:0000256" key="10">
    <source>
        <dbReference type="SAM" id="MobiDB-lite"/>
    </source>
</evidence>
<keyword evidence="8 9" id="KW-0975">Bacterial flagellum</keyword>
<gene>
    <name evidence="14" type="primary">fliF</name>
    <name evidence="14" type="ORF">KHP33_008960</name>
</gene>
<feature type="domain" description="Flagellar M-ring N-terminal" evidence="12">
    <location>
        <begin position="46"/>
        <end position="220"/>
    </location>
</feature>
<evidence type="ECO:0000256" key="3">
    <source>
        <dbReference type="ARBA" id="ARBA00007971"/>
    </source>
</evidence>
<evidence type="ECO:0000256" key="7">
    <source>
        <dbReference type="ARBA" id="ARBA00023136"/>
    </source>
</evidence>
<keyword evidence="15" id="KW-1185">Reference proteome</keyword>
<dbReference type="InterPro" id="IPR013556">
    <property type="entry name" value="Flag_M-ring_C"/>
</dbReference>
<evidence type="ECO:0000256" key="6">
    <source>
        <dbReference type="ARBA" id="ARBA00022989"/>
    </source>
</evidence>
<evidence type="ECO:0000256" key="11">
    <source>
        <dbReference type="SAM" id="Phobius"/>
    </source>
</evidence>
<keyword evidence="5 11" id="KW-0812">Transmembrane</keyword>
<dbReference type="EMBL" id="JAHBMK020000001">
    <property type="protein sequence ID" value="MDO8224983.1"/>
    <property type="molecule type" value="Genomic_DNA"/>
</dbReference>
<evidence type="ECO:0000256" key="9">
    <source>
        <dbReference type="PIRNR" id="PIRNR004862"/>
    </source>
</evidence>
<keyword evidence="6 11" id="KW-1133">Transmembrane helix</keyword>
<evidence type="ECO:0000256" key="4">
    <source>
        <dbReference type="ARBA" id="ARBA00022475"/>
    </source>
</evidence>